<feature type="domain" description="DUF6973" evidence="2">
    <location>
        <begin position="109"/>
        <end position="169"/>
    </location>
</feature>
<name>X1C8V0_9ZZZZ</name>
<organism evidence="3">
    <name type="scientific">marine sediment metagenome</name>
    <dbReference type="NCBI Taxonomy" id="412755"/>
    <lineage>
        <taxon>unclassified sequences</taxon>
        <taxon>metagenomes</taxon>
        <taxon>ecological metagenomes</taxon>
    </lineage>
</organism>
<dbReference type="AlphaFoldDB" id="X1C8V0"/>
<gene>
    <name evidence="3" type="ORF">S01H4_38114</name>
</gene>
<feature type="region of interest" description="Disordered" evidence="1">
    <location>
        <begin position="208"/>
        <end position="227"/>
    </location>
</feature>
<sequence>LTGGYLQFDRNGQIQIQIAFLKFFMNKDGRIGFEIDLRPFEPPHRFTFSWWELFLFVRSILTLNWAQELHAVDYCKDSAYEVTERYYEGLSGAGCRPVRRNQENEEWRAGCEADAFRHAWWSYCLTERLGHPKGWEWVWAHEEFPGNREFEKRMDLYNNSVGVLLYINPSSIFERPVSGNQSGADLVRMSIRENKLFIPQHSRDLAPDPLLPTPTFARGRHPSLSFR</sequence>
<dbReference type="InterPro" id="IPR054246">
    <property type="entry name" value="DUF6973"/>
</dbReference>
<dbReference type="EMBL" id="BART01020522">
    <property type="protein sequence ID" value="GAH04486.1"/>
    <property type="molecule type" value="Genomic_DNA"/>
</dbReference>
<proteinExistence type="predicted"/>
<comment type="caution">
    <text evidence="3">The sequence shown here is derived from an EMBL/GenBank/DDBJ whole genome shotgun (WGS) entry which is preliminary data.</text>
</comment>
<evidence type="ECO:0000313" key="3">
    <source>
        <dbReference type="EMBL" id="GAH04486.1"/>
    </source>
</evidence>
<dbReference type="Pfam" id="PF22322">
    <property type="entry name" value="DUF6973"/>
    <property type="match status" value="1"/>
</dbReference>
<evidence type="ECO:0000259" key="2">
    <source>
        <dbReference type="Pfam" id="PF22322"/>
    </source>
</evidence>
<evidence type="ECO:0000256" key="1">
    <source>
        <dbReference type="SAM" id="MobiDB-lite"/>
    </source>
</evidence>
<feature type="non-terminal residue" evidence="3">
    <location>
        <position position="1"/>
    </location>
</feature>
<accession>X1C8V0</accession>
<reference evidence="3" key="1">
    <citation type="journal article" date="2014" name="Front. Microbiol.">
        <title>High frequency of phylogenetically diverse reductive dehalogenase-homologous genes in deep subseafloor sedimentary metagenomes.</title>
        <authorList>
            <person name="Kawai M."/>
            <person name="Futagami T."/>
            <person name="Toyoda A."/>
            <person name="Takaki Y."/>
            <person name="Nishi S."/>
            <person name="Hori S."/>
            <person name="Arai W."/>
            <person name="Tsubouchi T."/>
            <person name="Morono Y."/>
            <person name="Uchiyama I."/>
            <person name="Ito T."/>
            <person name="Fujiyama A."/>
            <person name="Inagaki F."/>
            <person name="Takami H."/>
        </authorList>
    </citation>
    <scope>NUCLEOTIDE SEQUENCE</scope>
    <source>
        <strain evidence="3">Expedition CK06-06</strain>
    </source>
</reference>
<protein>
    <recommendedName>
        <fullName evidence="2">DUF6973 domain-containing protein</fullName>
    </recommendedName>
</protein>